<evidence type="ECO:0000256" key="5">
    <source>
        <dbReference type="PIRSR" id="PIRSR602678-1"/>
    </source>
</evidence>
<dbReference type="RefSeq" id="WP_146936950.1">
    <property type="nucleotide sequence ID" value="NZ_BJXW01000012.1"/>
</dbReference>
<dbReference type="InterPro" id="IPR036069">
    <property type="entry name" value="DUF34/NIF3_sf"/>
</dbReference>
<proteinExistence type="inferred from homology"/>
<keyword evidence="3 4" id="KW-0479">Metal-binding</keyword>
<dbReference type="SUPFAM" id="SSF102705">
    <property type="entry name" value="NIF3 (NGG1p interacting factor 3)-like"/>
    <property type="match status" value="1"/>
</dbReference>
<feature type="binding site" evidence="5">
    <location>
        <position position="336"/>
    </location>
    <ligand>
        <name>a divalent metal cation</name>
        <dbReference type="ChEBI" id="CHEBI:60240"/>
        <label>1</label>
    </ligand>
</feature>
<gene>
    <name evidence="6" type="ORF">CQU01_13210</name>
</gene>
<organism evidence="6 7">
    <name type="scientific">Cerasibacillus quisquiliarum</name>
    <dbReference type="NCBI Taxonomy" id="227865"/>
    <lineage>
        <taxon>Bacteria</taxon>
        <taxon>Bacillati</taxon>
        <taxon>Bacillota</taxon>
        <taxon>Bacilli</taxon>
        <taxon>Bacillales</taxon>
        <taxon>Bacillaceae</taxon>
        <taxon>Cerasibacillus</taxon>
    </lineage>
</organism>
<reference evidence="6 7" key="1">
    <citation type="submission" date="2019-07" db="EMBL/GenBank/DDBJ databases">
        <title>Whole genome shotgun sequence of Cerasibacillus quisquiliarum NBRC 102429.</title>
        <authorList>
            <person name="Hosoyama A."/>
            <person name="Uohara A."/>
            <person name="Ohji S."/>
            <person name="Ichikawa N."/>
        </authorList>
    </citation>
    <scope>NUCLEOTIDE SEQUENCE [LARGE SCALE GENOMIC DNA]</scope>
    <source>
        <strain evidence="6 7">NBRC 102429</strain>
    </source>
</reference>
<dbReference type="Gene3D" id="3.30.70.120">
    <property type="match status" value="1"/>
</dbReference>
<dbReference type="InterPro" id="IPR002678">
    <property type="entry name" value="DUF34/NIF3"/>
</dbReference>
<protein>
    <recommendedName>
        <fullName evidence="2 4">GTP cyclohydrolase 1 type 2 homolog</fullName>
    </recommendedName>
</protein>
<dbReference type="InterPro" id="IPR015867">
    <property type="entry name" value="N-reg_PII/ATP_PRibTrfase_C"/>
</dbReference>
<evidence type="ECO:0000256" key="4">
    <source>
        <dbReference type="PIRNR" id="PIRNR037489"/>
    </source>
</evidence>
<feature type="binding site" evidence="5">
    <location>
        <position position="333"/>
    </location>
    <ligand>
        <name>a divalent metal cation</name>
        <dbReference type="ChEBI" id="CHEBI:60240"/>
        <label>1</label>
    </ligand>
</feature>
<evidence type="ECO:0000313" key="7">
    <source>
        <dbReference type="Proteomes" id="UP000321491"/>
    </source>
</evidence>
<dbReference type="Pfam" id="PF01784">
    <property type="entry name" value="DUF34_NIF3"/>
    <property type="match status" value="1"/>
</dbReference>
<dbReference type="FunFam" id="3.30.70.120:FF:000006">
    <property type="entry name" value="GTP cyclohydrolase 1 type 2 homolog"/>
    <property type="match status" value="1"/>
</dbReference>
<dbReference type="PANTHER" id="PTHR13799">
    <property type="entry name" value="NGG1 INTERACTING FACTOR 3"/>
    <property type="match status" value="1"/>
</dbReference>
<keyword evidence="7" id="KW-1185">Reference proteome</keyword>
<comment type="similarity">
    <text evidence="1 4">Belongs to the GTP cyclohydrolase I type 2/NIF3 family.</text>
</comment>
<dbReference type="AlphaFoldDB" id="A0A511V052"/>
<name>A0A511V052_9BACI</name>
<evidence type="ECO:0000256" key="1">
    <source>
        <dbReference type="ARBA" id="ARBA00006964"/>
    </source>
</evidence>
<accession>A0A511V052</accession>
<dbReference type="NCBIfam" id="TIGR00486">
    <property type="entry name" value="YbgI_SA1388"/>
    <property type="match status" value="1"/>
</dbReference>
<dbReference type="InterPro" id="IPR017221">
    <property type="entry name" value="DUF34/NIF3_bac"/>
</dbReference>
<feature type="binding site" evidence="5">
    <location>
        <position position="107"/>
    </location>
    <ligand>
        <name>a divalent metal cation</name>
        <dbReference type="ChEBI" id="CHEBI:60240"/>
        <label>1</label>
    </ligand>
</feature>
<comment type="caution">
    <text evidence="6">The sequence shown here is derived from an EMBL/GenBank/DDBJ whole genome shotgun (WGS) entry which is preliminary data.</text>
</comment>
<dbReference type="FunFam" id="3.40.1390.30:FF:000001">
    <property type="entry name" value="GTP cyclohydrolase 1 type 2"/>
    <property type="match status" value="1"/>
</dbReference>
<dbReference type="Proteomes" id="UP000321491">
    <property type="component" value="Unassembled WGS sequence"/>
</dbReference>
<keyword evidence="6" id="KW-0378">Hydrolase</keyword>
<evidence type="ECO:0000313" key="6">
    <source>
        <dbReference type="EMBL" id="GEN31083.1"/>
    </source>
</evidence>
<dbReference type="Gene3D" id="3.40.1390.30">
    <property type="entry name" value="NIF3 (NGG1p interacting factor 3)-like"/>
    <property type="match status" value="1"/>
</dbReference>
<dbReference type="PIRSF" id="PIRSF037489">
    <property type="entry name" value="UCP037489_NIF3_YqfO"/>
    <property type="match status" value="1"/>
</dbReference>
<dbReference type="GO" id="GO:0046872">
    <property type="term" value="F:metal ion binding"/>
    <property type="evidence" value="ECO:0007669"/>
    <property type="project" value="UniProtKB-UniRule"/>
</dbReference>
<dbReference type="OrthoDB" id="9792792at2"/>
<feature type="binding site" evidence="5">
    <location>
        <position position="68"/>
    </location>
    <ligand>
        <name>a divalent metal cation</name>
        <dbReference type="ChEBI" id="CHEBI:60240"/>
        <label>1</label>
    </ligand>
</feature>
<evidence type="ECO:0000256" key="3">
    <source>
        <dbReference type="ARBA" id="ARBA00022723"/>
    </source>
</evidence>
<dbReference type="PANTHER" id="PTHR13799:SF14">
    <property type="entry name" value="GTP CYCLOHYDROLASE 1 TYPE 2 HOMOLOG"/>
    <property type="match status" value="1"/>
</dbReference>
<dbReference type="GO" id="GO:0005737">
    <property type="term" value="C:cytoplasm"/>
    <property type="evidence" value="ECO:0007669"/>
    <property type="project" value="TreeGrafter"/>
</dbReference>
<dbReference type="GO" id="GO:0016787">
    <property type="term" value="F:hydrolase activity"/>
    <property type="evidence" value="ECO:0007669"/>
    <property type="project" value="UniProtKB-KW"/>
</dbReference>
<sequence>MCEKRTTLDVFKLMEKWAPKTLAYEWDPVGMQVGSYKKTVETILVTLDVTEAVVDEAINNNVDLIIAHHPLLFKPIKQLDLDLPQGRIIQKLLQHDITVYASHTNLDIAQGGVNDLLGDALNIKKRRPLIQTYREPLYKIAVFVPKSHVHEVMDALSISGAGHIGNYSHCTFQTAGQGTFKPLEGTNPFIGEVNDLTSVAEMKIETIVEHSKLEHAVNAMVHAHPYEEVAYDVYPLKNKGMPYGLGRIGQLERAKSLKWLCHKVKQAFDVPAVRVVGDLTKNVKKVAIIGGSGEKYIGDAYKAKVDVLVTGDITFHAAQTAQEMGLSIIDPGHHIEKIMIEATKTYLVNILREESIEVIASKINTEPFQFI</sequence>
<feature type="binding site" evidence="5">
    <location>
        <position position="69"/>
    </location>
    <ligand>
        <name>a divalent metal cation</name>
        <dbReference type="ChEBI" id="CHEBI:60240"/>
        <label>1</label>
    </ligand>
</feature>
<dbReference type="EMBL" id="BJXW01000012">
    <property type="protein sequence ID" value="GEN31083.1"/>
    <property type="molecule type" value="Genomic_DNA"/>
</dbReference>
<evidence type="ECO:0000256" key="2">
    <source>
        <dbReference type="ARBA" id="ARBA00022112"/>
    </source>
</evidence>